<evidence type="ECO:0000313" key="2">
    <source>
        <dbReference type="Proteomes" id="UP000693946"/>
    </source>
</evidence>
<dbReference type="EMBL" id="JAGKHQ010000003">
    <property type="protein sequence ID" value="KAG7519528.1"/>
    <property type="molecule type" value="Genomic_DNA"/>
</dbReference>
<reference evidence="1 2" key="1">
    <citation type="journal article" date="2021" name="Sci. Rep.">
        <title>Chromosome anchoring in Senegalese sole (Solea senegalensis) reveals sex-associated markers and genome rearrangements in flatfish.</title>
        <authorList>
            <person name="Guerrero-Cozar I."/>
            <person name="Gomez-Garrido J."/>
            <person name="Berbel C."/>
            <person name="Martinez-Blanch J.F."/>
            <person name="Alioto T."/>
            <person name="Claros M.G."/>
            <person name="Gagnaire P.A."/>
            <person name="Manchado M."/>
        </authorList>
    </citation>
    <scope>NUCLEOTIDE SEQUENCE [LARGE SCALE GENOMIC DNA]</scope>
    <source>
        <strain evidence="1">Sse05_10M</strain>
    </source>
</reference>
<sequence length="341" mass="36729">MSAFSSAHKTTSDLFSDSVGQMLSQGGCLTHDLGQMMGSESSLMKMTEVEYTHLQHLIQTQLEAQAGPPDGSGVHGHPATVMVKDPTASTGLSASTTTQAIDLSTSNELVMQGDKTPGPYGEVPGFVLARITGKGSLTKLHVNSRTSSLRQPRSAVRVRLEKRFKSMSADSPKDVQSVVLSNVFTLFQQSAEAQEAAIHPKMQNWLKTEGATPVVASSPYVVGVNNPAPSMCGQVLGHIPYMVEEHQDSFIHNFCLDPVVTKAPFTSSSNSTEETPLRNIERGVVDLAALSRPRLWRTSQTLLEQQEAAPGEQLSLITSARRSTTLWKESAGRGYVCVAMS</sequence>
<comment type="caution">
    <text evidence="1">The sequence shown here is derived from an EMBL/GenBank/DDBJ whole genome shotgun (WGS) entry which is preliminary data.</text>
</comment>
<evidence type="ECO:0000313" key="1">
    <source>
        <dbReference type="EMBL" id="KAG7519528.1"/>
    </source>
</evidence>
<accession>A0AAV6SPT3</accession>
<protein>
    <submittedName>
        <fullName evidence="1">Uncharacterized protein</fullName>
    </submittedName>
</protein>
<keyword evidence="2" id="KW-1185">Reference proteome</keyword>
<dbReference type="Proteomes" id="UP000693946">
    <property type="component" value="Linkage Group LG11"/>
</dbReference>
<organism evidence="1 2">
    <name type="scientific">Solea senegalensis</name>
    <name type="common">Senegalese sole</name>
    <dbReference type="NCBI Taxonomy" id="28829"/>
    <lineage>
        <taxon>Eukaryota</taxon>
        <taxon>Metazoa</taxon>
        <taxon>Chordata</taxon>
        <taxon>Craniata</taxon>
        <taxon>Vertebrata</taxon>
        <taxon>Euteleostomi</taxon>
        <taxon>Actinopterygii</taxon>
        <taxon>Neopterygii</taxon>
        <taxon>Teleostei</taxon>
        <taxon>Neoteleostei</taxon>
        <taxon>Acanthomorphata</taxon>
        <taxon>Carangaria</taxon>
        <taxon>Pleuronectiformes</taxon>
        <taxon>Pleuronectoidei</taxon>
        <taxon>Soleidae</taxon>
        <taxon>Solea</taxon>
    </lineage>
</organism>
<name>A0AAV6SPT3_SOLSE</name>
<proteinExistence type="predicted"/>
<gene>
    <name evidence="1" type="ORF">JOB18_010790</name>
</gene>
<dbReference type="AlphaFoldDB" id="A0AAV6SPT3"/>